<sequence length="152" mass="16906">MTARVVLTCGLAGSGKSTYARRLESEGWLRLSVDVAAWELGHTEHPLPQAVRDPIVARQREQLVEAVRAGRDVVVDYAFWSRAMRDEYRALARGAAVEVVYFDVPRAELLRRLASRTAGPDGVRVSPELLDRFRAGFEAPASDETDVRTVRA</sequence>
<organism evidence="1 2">
    <name type="scientific">Kineosporia succinea</name>
    <dbReference type="NCBI Taxonomy" id="84632"/>
    <lineage>
        <taxon>Bacteria</taxon>
        <taxon>Bacillati</taxon>
        <taxon>Actinomycetota</taxon>
        <taxon>Actinomycetes</taxon>
        <taxon>Kineosporiales</taxon>
        <taxon>Kineosporiaceae</taxon>
        <taxon>Kineosporia</taxon>
    </lineage>
</organism>
<reference evidence="1 2" key="1">
    <citation type="submission" date="2023-07" db="EMBL/GenBank/DDBJ databases">
        <title>Sequencing the genomes of 1000 actinobacteria strains.</title>
        <authorList>
            <person name="Klenk H.-P."/>
        </authorList>
    </citation>
    <scope>NUCLEOTIDE SEQUENCE [LARGE SCALE GENOMIC DNA]</scope>
    <source>
        <strain evidence="1 2">DSM 44388</strain>
    </source>
</reference>
<accession>A0ABT9PDE9</accession>
<evidence type="ECO:0000313" key="1">
    <source>
        <dbReference type="EMBL" id="MDP9830743.1"/>
    </source>
</evidence>
<dbReference type="Pfam" id="PF13671">
    <property type="entry name" value="AAA_33"/>
    <property type="match status" value="1"/>
</dbReference>
<dbReference type="EMBL" id="JAUSQZ010000001">
    <property type="protein sequence ID" value="MDP9830743.1"/>
    <property type="molecule type" value="Genomic_DNA"/>
</dbReference>
<dbReference type="SUPFAM" id="SSF52540">
    <property type="entry name" value="P-loop containing nucleoside triphosphate hydrolases"/>
    <property type="match status" value="1"/>
</dbReference>
<keyword evidence="2" id="KW-1185">Reference proteome</keyword>
<proteinExistence type="predicted"/>
<name>A0ABT9PDE9_9ACTN</name>
<keyword evidence="1" id="KW-0418">Kinase</keyword>
<dbReference type="Gene3D" id="3.40.50.300">
    <property type="entry name" value="P-loop containing nucleotide triphosphate hydrolases"/>
    <property type="match status" value="1"/>
</dbReference>
<evidence type="ECO:0000313" key="2">
    <source>
        <dbReference type="Proteomes" id="UP001235712"/>
    </source>
</evidence>
<gene>
    <name evidence="1" type="ORF">J2S57_006492</name>
</gene>
<protein>
    <submittedName>
        <fullName evidence="1">Kinase</fullName>
    </submittedName>
</protein>
<dbReference type="Proteomes" id="UP001235712">
    <property type="component" value="Unassembled WGS sequence"/>
</dbReference>
<comment type="caution">
    <text evidence="1">The sequence shown here is derived from an EMBL/GenBank/DDBJ whole genome shotgun (WGS) entry which is preliminary data.</text>
</comment>
<dbReference type="GO" id="GO:0016301">
    <property type="term" value="F:kinase activity"/>
    <property type="evidence" value="ECO:0007669"/>
    <property type="project" value="UniProtKB-KW"/>
</dbReference>
<keyword evidence="1" id="KW-0808">Transferase</keyword>
<dbReference type="InterPro" id="IPR027417">
    <property type="entry name" value="P-loop_NTPase"/>
</dbReference>
<dbReference type="RefSeq" id="WP_307249847.1">
    <property type="nucleotide sequence ID" value="NZ_JAUSQZ010000001.1"/>
</dbReference>